<dbReference type="Proteomes" id="UP000693941">
    <property type="component" value="Chromosome"/>
</dbReference>
<dbReference type="EMBL" id="CP077713">
    <property type="protein sequence ID" value="QXJ34314.1"/>
    <property type="molecule type" value="Genomic_DNA"/>
</dbReference>
<dbReference type="EMBL" id="CP077715">
    <property type="protein sequence ID" value="QXJ31295.1"/>
    <property type="molecule type" value="Genomic_DNA"/>
</dbReference>
<dbReference type="InterPro" id="IPR007029">
    <property type="entry name" value="YHS_dom"/>
</dbReference>
<gene>
    <name evidence="2" type="ORF">J5U21_00945</name>
    <name evidence="3" type="ORF">J5U22_00860</name>
</gene>
<protein>
    <recommendedName>
        <fullName evidence="1">TRASH domain-containing protein</fullName>
    </recommendedName>
</protein>
<evidence type="ECO:0000313" key="2">
    <source>
        <dbReference type="EMBL" id="QXJ31295.1"/>
    </source>
</evidence>
<organism evidence="3 4">
    <name type="scientific">Saccharolobus shibatae</name>
    <dbReference type="NCBI Taxonomy" id="2286"/>
    <lineage>
        <taxon>Archaea</taxon>
        <taxon>Thermoproteota</taxon>
        <taxon>Thermoprotei</taxon>
        <taxon>Sulfolobales</taxon>
        <taxon>Sulfolobaceae</taxon>
        <taxon>Saccharolobus</taxon>
    </lineage>
</organism>
<dbReference type="Proteomes" id="UP000694036">
    <property type="component" value="Chromosome"/>
</dbReference>
<evidence type="ECO:0000313" key="4">
    <source>
        <dbReference type="Proteomes" id="UP000694036"/>
    </source>
</evidence>
<evidence type="ECO:0000259" key="1">
    <source>
        <dbReference type="SMART" id="SM00746"/>
    </source>
</evidence>
<keyword evidence="4" id="KW-1185">Reference proteome</keyword>
<dbReference type="Pfam" id="PF04945">
    <property type="entry name" value="YHS"/>
    <property type="match status" value="1"/>
</dbReference>
<dbReference type="RefSeq" id="WP_218259608.1">
    <property type="nucleotide sequence ID" value="NZ_CP077713.1"/>
</dbReference>
<dbReference type="InterPro" id="IPR011017">
    <property type="entry name" value="TRASH_dom"/>
</dbReference>
<reference evidence="3 4" key="1">
    <citation type="journal article" date="2021" name="Environ. Microbiol.">
        <title>New insights into the diversity and evolution of the archaeal mobilome from three complete genomes of Saccharolobus shibatae.</title>
        <authorList>
            <person name="Medvedeva S."/>
            <person name="Brandt D."/>
            <person name="Cvirkaite-Krupovic V."/>
            <person name="Liu Y."/>
            <person name="Severinov K."/>
            <person name="Ishino S."/>
            <person name="Ishino Y."/>
            <person name="Prangishvili D."/>
            <person name="Kalinowski J."/>
            <person name="Krupovic M."/>
        </authorList>
    </citation>
    <scope>NUCLEOTIDE SEQUENCE [LARGE SCALE GENOMIC DNA]</scope>
    <source>
        <strain evidence="2">BEU9</strain>
        <strain evidence="3 4">S38A</strain>
    </source>
</reference>
<dbReference type="SMART" id="SM00746">
    <property type="entry name" value="TRASH"/>
    <property type="match status" value="1"/>
</dbReference>
<accession>A0A8F5BZI2</accession>
<dbReference type="AlphaFoldDB" id="A0A8F5BZI2"/>
<name>A0A8F5BZI2_9CREN</name>
<evidence type="ECO:0000313" key="3">
    <source>
        <dbReference type="EMBL" id="QXJ34314.1"/>
    </source>
</evidence>
<proteinExistence type="predicted"/>
<feature type="domain" description="TRASH" evidence="1">
    <location>
        <begin position="4"/>
        <end position="41"/>
    </location>
</feature>
<dbReference type="GeneID" id="65559469"/>
<sequence>MIIDPVCGMEVNEKSQYKTMYKGKVYYFCSSYCLKEFQKNPEEYLRGGPKGMPHGH</sequence>